<dbReference type="AlphaFoldDB" id="A0A9P7ULC9"/>
<proteinExistence type="predicted"/>
<name>A0A9P7ULC9_9AGAR</name>
<keyword evidence="2" id="KW-1185">Reference proteome</keyword>
<reference evidence="1" key="1">
    <citation type="journal article" date="2021" name="Genome Biol. Evol.">
        <title>The assembled and annotated genome of the fairy-ring fungus Marasmius oreades.</title>
        <authorList>
            <person name="Hiltunen M."/>
            <person name="Ament-Velasquez S.L."/>
            <person name="Johannesson H."/>
        </authorList>
    </citation>
    <scope>NUCLEOTIDE SEQUENCE</scope>
    <source>
        <strain evidence="1">03SP1</strain>
    </source>
</reference>
<accession>A0A9P7ULC9</accession>
<sequence>MMQVVEHGVINIMLVPDAGPHPNARSRSDASWPRNYFRGFSSIPQFHINIEEQHMLCKHHITWLDRMCTSLEFKDRTTWNSAVRLHSDYRATTYSSRRSQCAPANNHRPILPISGRDFGRFDPDPQGRMKFPHSSTCPRVGMTADNRMAPPFYWRYARKFHTMGAAYLKAAGSGNSTVAFTIETVCTIQSVVMIDSRVGFILEIYSTTASLYITTR</sequence>
<gene>
    <name evidence="1" type="ORF">E1B28_002249</name>
</gene>
<organism evidence="1 2">
    <name type="scientific">Marasmius oreades</name>
    <name type="common">fairy-ring Marasmius</name>
    <dbReference type="NCBI Taxonomy" id="181124"/>
    <lineage>
        <taxon>Eukaryota</taxon>
        <taxon>Fungi</taxon>
        <taxon>Dikarya</taxon>
        <taxon>Basidiomycota</taxon>
        <taxon>Agaricomycotina</taxon>
        <taxon>Agaricomycetes</taxon>
        <taxon>Agaricomycetidae</taxon>
        <taxon>Agaricales</taxon>
        <taxon>Marasmiineae</taxon>
        <taxon>Marasmiaceae</taxon>
        <taxon>Marasmius</taxon>
    </lineage>
</organism>
<dbReference type="GeneID" id="66071325"/>
<dbReference type="RefSeq" id="XP_043002756.1">
    <property type="nucleotide sequence ID" value="XM_043159157.1"/>
</dbReference>
<dbReference type="Proteomes" id="UP001049176">
    <property type="component" value="Chromosome 10"/>
</dbReference>
<comment type="caution">
    <text evidence="1">The sequence shown here is derived from an EMBL/GenBank/DDBJ whole genome shotgun (WGS) entry which is preliminary data.</text>
</comment>
<dbReference type="KEGG" id="more:E1B28_002249"/>
<evidence type="ECO:0000313" key="1">
    <source>
        <dbReference type="EMBL" id="KAG7086285.1"/>
    </source>
</evidence>
<evidence type="ECO:0000313" key="2">
    <source>
        <dbReference type="Proteomes" id="UP001049176"/>
    </source>
</evidence>
<dbReference type="EMBL" id="CM032190">
    <property type="protein sequence ID" value="KAG7086285.1"/>
    <property type="molecule type" value="Genomic_DNA"/>
</dbReference>
<protein>
    <submittedName>
        <fullName evidence="1">Uncharacterized protein</fullName>
    </submittedName>
</protein>